<protein>
    <submittedName>
        <fullName evidence="4">Phage terminase large subunit GpA-like protein</fullName>
    </submittedName>
</protein>
<keyword evidence="5" id="KW-1185">Reference proteome</keyword>
<dbReference type="AlphaFoldDB" id="A0A7W6J530"/>
<dbReference type="Pfam" id="PF20454">
    <property type="entry name" value="GpA_nuclease"/>
    <property type="match status" value="1"/>
</dbReference>
<feature type="region of interest" description="Disordered" evidence="1">
    <location>
        <begin position="688"/>
        <end position="742"/>
    </location>
</feature>
<dbReference type="InterPro" id="IPR027417">
    <property type="entry name" value="P-loop_NTPase"/>
</dbReference>
<evidence type="ECO:0000313" key="5">
    <source>
        <dbReference type="Proteomes" id="UP000528286"/>
    </source>
</evidence>
<accession>A0A7W6J530</accession>
<dbReference type="InterPro" id="IPR046454">
    <property type="entry name" value="GpA_endonuclease"/>
</dbReference>
<feature type="compositionally biased region" description="Pro residues" evidence="1">
    <location>
        <begin position="711"/>
        <end position="721"/>
    </location>
</feature>
<gene>
    <name evidence="4" type="ORF">GGR23_001215</name>
</gene>
<proteinExistence type="predicted"/>
<evidence type="ECO:0000313" key="4">
    <source>
        <dbReference type="EMBL" id="MBB4064038.1"/>
    </source>
</evidence>
<reference evidence="4 5" key="1">
    <citation type="submission" date="2020-08" db="EMBL/GenBank/DDBJ databases">
        <title>Genomic Encyclopedia of Type Strains, Phase IV (KMG-IV): sequencing the most valuable type-strain genomes for metagenomic binning, comparative biology and taxonomic classification.</title>
        <authorList>
            <person name="Goeker M."/>
        </authorList>
    </citation>
    <scope>NUCLEOTIDE SEQUENCE [LARGE SCALE GENOMIC DNA]</scope>
    <source>
        <strain evidence="4 5">DSM 29853</strain>
    </source>
</reference>
<feature type="domain" description="Phage terminase large subunit GpA ATPase" evidence="2">
    <location>
        <begin position="68"/>
        <end position="303"/>
    </location>
</feature>
<evidence type="ECO:0000256" key="1">
    <source>
        <dbReference type="SAM" id="MobiDB-lite"/>
    </source>
</evidence>
<feature type="domain" description="Terminase large subunit GpA endonuclease" evidence="3">
    <location>
        <begin position="341"/>
        <end position="631"/>
    </location>
</feature>
<dbReference type="Proteomes" id="UP000528286">
    <property type="component" value="Unassembled WGS sequence"/>
</dbReference>
<sequence length="742" mass="83393">MLQLDHSIIAGDVLVDLEDGIVALYSGVADLRANILQPPAAMDPVTWIRKNIDLPKSKTEKQGELILTGYQREFVRLYFEEETTEIVVTKGTRVGMSLLLSAMAAYIICYLGESVTIAQPTEKDAEQYYKERIEPLFEMCEALGALRRKPRRGERQDTWDLIEFSNGAVLRLVGAASDDNFRRYGSKHNWGDEYSAEGWAPTAKSQGEKAELFKERGGEFTNPKLVLISSPLGKDNCRTTARYAESDQQDPHACCPHCNHAQIFEWGDKDTPYGFKIIRDAHGFVDKVYYECVNCHEPIYEHTQFPEPVTVGDKICLSHKDYLDATLHYKPSTPWKKKGRRGMYIPQWFSPNGRATWKVIAEEFLAKRNNPDEMKTWVNNAKGVAYDDFTTSSMDASAAADMIRPYPAEVPDDVVLLILAGDTQTNKEGSHLETVASRECTGMGFNRYGQVRIIGHWIIPGEPGDPAADAEVTKLMTRKFKKRDGSEWGFIAKVFDMGGDYPDEIRKFCNSFPRSMNVWAIKGNNGVKGTRKATVWPKKVSKNTATAAEHYTIDSHGARDAAFRLLMMRGDKAMWIPQSMPLDYHTKLFCEERKRINGGLWWKPKPKRRAEEEWMCLAYGVAALKGLQTSYLRWRDLNLAAKQLGIPEVPHDPETGEIYEDYTGPDLSAHAIELLSAGVALSKAAVGAPLPKSSPARSAKAQAADRVVDPPQAPVAQPPKSTPVEVQPRRVMKQIKAQWPRR</sequence>
<dbReference type="RefSeq" id="WP_183365280.1">
    <property type="nucleotide sequence ID" value="NZ_JACIEZ010000002.1"/>
</dbReference>
<dbReference type="Gene3D" id="3.40.50.300">
    <property type="entry name" value="P-loop containing nucleotide triphosphate hydrolases"/>
    <property type="match status" value="1"/>
</dbReference>
<organism evidence="4 5">
    <name type="scientific">Gellertiella hungarica</name>
    <dbReference type="NCBI Taxonomy" id="1572859"/>
    <lineage>
        <taxon>Bacteria</taxon>
        <taxon>Pseudomonadati</taxon>
        <taxon>Pseudomonadota</taxon>
        <taxon>Alphaproteobacteria</taxon>
        <taxon>Hyphomicrobiales</taxon>
        <taxon>Rhizobiaceae</taxon>
        <taxon>Gellertiella</taxon>
    </lineage>
</organism>
<dbReference type="InterPro" id="IPR046453">
    <property type="entry name" value="GpA_ATPase"/>
</dbReference>
<dbReference type="GO" id="GO:0004519">
    <property type="term" value="F:endonuclease activity"/>
    <property type="evidence" value="ECO:0007669"/>
    <property type="project" value="InterPro"/>
</dbReference>
<evidence type="ECO:0000259" key="3">
    <source>
        <dbReference type="Pfam" id="PF20454"/>
    </source>
</evidence>
<dbReference type="GO" id="GO:0016887">
    <property type="term" value="F:ATP hydrolysis activity"/>
    <property type="evidence" value="ECO:0007669"/>
    <property type="project" value="InterPro"/>
</dbReference>
<name>A0A7W6J530_9HYPH</name>
<dbReference type="EMBL" id="JACIEZ010000002">
    <property type="protein sequence ID" value="MBB4064038.1"/>
    <property type="molecule type" value="Genomic_DNA"/>
</dbReference>
<dbReference type="Pfam" id="PF05876">
    <property type="entry name" value="GpA_ATPase"/>
    <property type="match status" value="1"/>
</dbReference>
<comment type="caution">
    <text evidence="4">The sequence shown here is derived from an EMBL/GenBank/DDBJ whole genome shotgun (WGS) entry which is preliminary data.</text>
</comment>
<evidence type="ECO:0000259" key="2">
    <source>
        <dbReference type="Pfam" id="PF05876"/>
    </source>
</evidence>